<organism evidence="1 2">
    <name type="scientific">Zophobas morio</name>
    <dbReference type="NCBI Taxonomy" id="2755281"/>
    <lineage>
        <taxon>Eukaryota</taxon>
        <taxon>Metazoa</taxon>
        <taxon>Ecdysozoa</taxon>
        <taxon>Arthropoda</taxon>
        <taxon>Hexapoda</taxon>
        <taxon>Insecta</taxon>
        <taxon>Pterygota</taxon>
        <taxon>Neoptera</taxon>
        <taxon>Endopterygota</taxon>
        <taxon>Coleoptera</taxon>
        <taxon>Polyphaga</taxon>
        <taxon>Cucujiformia</taxon>
        <taxon>Tenebrionidae</taxon>
        <taxon>Zophobas</taxon>
    </lineage>
</organism>
<name>A0AA38MHS9_9CUCU</name>
<dbReference type="EMBL" id="JALNTZ010000003">
    <property type="protein sequence ID" value="KAJ3657545.1"/>
    <property type="molecule type" value="Genomic_DNA"/>
</dbReference>
<dbReference type="Proteomes" id="UP001168821">
    <property type="component" value="Unassembled WGS sequence"/>
</dbReference>
<comment type="caution">
    <text evidence="1">The sequence shown here is derived from an EMBL/GenBank/DDBJ whole genome shotgun (WGS) entry which is preliminary data.</text>
</comment>
<reference evidence="1" key="1">
    <citation type="journal article" date="2023" name="G3 (Bethesda)">
        <title>Whole genome assemblies of Zophobas morio and Tenebrio molitor.</title>
        <authorList>
            <person name="Kaur S."/>
            <person name="Stinson S.A."/>
            <person name="diCenzo G.C."/>
        </authorList>
    </citation>
    <scope>NUCLEOTIDE SEQUENCE</scope>
    <source>
        <strain evidence="1">QUZm001</strain>
    </source>
</reference>
<protein>
    <submittedName>
        <fullName evidence="1">Uncharacterized protein</fullName>
    </submittedName>
</protein>
<evidence type="ECO:0000313" key="1">
    <source>
        <dbReference type="EMBL" id="KAJ3657545.1"/>
    </source>
</evidence>
<evidence type="ECO:0000313" key="2">
    <source>
        <dbReference type="Proteomes" id="UP001168821"/>
    </source>
</evidence>
<gene>
    <name evidence="1" type="ORF">Zmor_009339</name>
</gene>
<accession>A0AA38MHS9</accession>
<dbReference type="AlphaFoldDB" id="A0AA38MHS9"/>
<sequence>MPFVPPPSSSVHLKRGPHVTRLGTPVQPTFNQDSRIKPVAENIIAEIQSRVHYRFGLFLPLALFPRSDHFCSVCLFCLINGLFRARLFSRLITDIVRAERRLLLRAGSDRR</sequence>
<proteinExistence type="predicted"/>
<keyword evidence="2" id="KW-1185">Reference proteome</keyword>